<accession>A0A0K9XDE5</accession>
<evidence type="ECO:0000259" key="1">
    <source>
        <dbReference type="PROSITE" id="PS51725"/>
    </source>
</evidence>
<organism evidence="2 3">
    <name type="scientific">Streptomyces caatingaensis</name>
    <dbReference type="NCBI Taxonomy" id="1678637"/>
    <lineage>
        <taxon>Bacteria</taxon>
        <taxon>Bacillati</taxon>
        <taxon>Actinomycetota</taxon>
        <taxon>Actinomycetes</taxon>
        <taxon>Kitasatosporales</taxon>
        <taxon>Streptomycetaceae</taxon>
        <taxon>Streptomyces</taxon>
    </lineage>
</organism>
<dbReference type="SUPFAM" id="SSF54909">
    <property type="entry name" value="Dimeric alpha+beta barrel"/>
    <property type="match status" value="1"/>
</dbReference>
<dbReference type="PANTHER" id="PTHR34474:SF2">
    <property type="entry name" value="SIGNAL TRANSDUCTION PROTEIN TRAP"/>
    <property type="match status" value="1"/>
</dbReference>
<proteinExistence type="predicted"/>
<dbReference type="STRING" id="1678637.AC230_16840"/>
<feature type="domain" description="ABM" evidence="1">
    <location>
        <begin position="7"/>
        <end position="95"/>
    </location>
</feature>
<dbReference type="PATRIC" id="fig|1678637.3.peg.3629"/>
<name>A0A0K9XDE5_9ACTN</name>
<dbReference type="RefSeq" id="WP_049717076.1">
    <property type="nucleotide sequence ID" value="NZ_LFXA01000010.1"/>
</dbReference>
<gene>
    <name evidence="2" type="ORF">AC230_16840</name>
</gene>
<protein>
    <recommendedName>
        <fullName evidence="1">ABM domain-containing protein</fullName>
    </recommendedName>
</protein>
<evidence type="ECO:0000313" key="2">
    <source>
        <dbReference type="EMBL" id="KNB51248.1"/>
    </source>
</evidence>
<comment type="caution">
    <text evidence="2">The sequence shown here is derived from an EMBL/GenBank/DDBJ whole genome shotgun (WGS) entry which is preliminary data.</text>
</comment>
<sequence length="111" mass="12512">MTGRVRVLVYAAAAAGPHGAEAVEKAYHQVSQDLADVPGMVRNELLRSTLEPDRYMVMSEWRDLAAFSNWEEGAGHRDTTAPLRPLQDHEQRGVFGVYEVLAEYGQRREQK</sequence>
<dbReference type="Pfam" id="PF03992">
    <property type="entry name" value="ABM"/>
    <property type="match status" value="1"/>
</dbReference>
<dbReference type="PROSITE" id="PS51725">
    <property type="entry name" value="ABM"/>
    <property type="match status" value="1"/>
</dbReference>
<dbReference type="PANTHER" id="PTHR34474">
    <property type="entry name" value="SIGNAL TRANSDUCTION PROTEIN TRAP"/>
    <property type="match status" value="1"/>
</dbReference>
<evidence type="ECO:0000313" key="3">
    <source>
        <dbReference type="Proteomes" id="UP000037288"/>
    </source>
</evidence>
<dbReference type="EMBL" id="LFXA01000010">
    <property type="protein sequence ID" value="KNB51248.1"/>
    <property type="molecule type" value="Genomic_DNA"/>
</dbReference>
<dbReference type="Gene3D" id="3.30.70.100">
    <property type="match status" value="1"/>
</dbReference>
<reference evidence="3" key="1">
    <citation type="submission" date="2015-07" db="EMBL/GenBank/DDBJ databases">
        <title>Draft genome sequence of Streptomyces sp. CMAA 1322, a bacterium isolated from Caatinga biome, from dry forest semiarid of Brazil.</title>
        <authorList>
            <person name="Santos S.N."/>
            <person name="Gacesa R."/>
            <person name="Taketani R.G."/>
            <person name="Long P.F."/>
            <person name="Melo I.S."/>
        </authorList>
    </citation>
    <scope>NUCLEOTIDE SEQUENCE [LARGE SCALE GENOMIC DNA]</scope>
    <source>
        <strain evidence="3">CMAA 1322</strain>
    </source>
</reference>
<dbReference type="AlphaFoldDB" id="A0A0K9XDE5"/>
<dbReference type="OrthoDB" id="4304335at2"/>
<keyword evidence="3" id="KW-1185">Reference proteome</keyword>
<dbReference type="Proteomes" id="UP000037288">
    <property type="component" value="Unassembled WGS sequence"/>
</dbReference>
<dbReference type="InterPro" id="IPR007138">
    <property type="entry name" value="ABM_dom"/>
</dbReference>
<dbReference type="InterPro" id="IPR011008">
    <property type="entry name" value="Dimeric_a/b-barrel"/>
</dbReference>
<dbReference type="InterPro" id="IPR050404">
    <property type="entry name" value="Heme-degrading_MO"/>
</dbReference>